<dbReference type="Pfam" id="PF13589">
    <property type="entry name" value="HATPase_c_3"/>
    <property type="match status" value="1"/>
</dbReference>
<dbReference type="InterPro" id="IPR014721">
    <property type="entry name" value="Ribsml_uS5_D2-typ_fold_subgr"/>
</dbReference>
<evidence type="ECO:0000259" key="7">
    <source>
        <dbReference type="SMART" id="SM01340"/>
    </source>
</evidence>
<dbReference type="GO" id="GO:0006298">
    <property type="term" value="P:mismatch repair"/>
    <property type="evidence" value="ECO:0007669"/>
    <property type="project" value="UniProtKB-UniRule"/>
</dbReference>
<dbReference type="AlphaFoldDB" id="A0A9E2KM40"/>
<dbReference type="GO" id="GO:0016887">
    <property type="term" value="F:ATP hydrolysis activity"/>
    <property type="evidence" value="ECO:0007669"/>
    <property type="project" value="InterPro"/>
</dbReference>
<organism evidence="8 9">
    <name type="scientific">Candidatus Anaerobiospirillum merdipullorum</name>
    <dbReference type="NCBI Taxonomy" id="2838450"/>
    <lineage>
        <taxon>Bacteria</taxon>
        <taxon>Pseudomonadati</taxon>
        <taxon>Pseudomonadota</taxon>
        <taxon>Gammaproteobacteria</taxon>
        <taxon>Aeromonadales</taxon>
        <taxon>Succinivibrionaceae</taxon>
        <taxon>Anaerobiospirillum</taxon>
    </lineage>
</organism>
<dbReference type="InterPro" id="IPR037198">
    <property type="entry name" value="MutL_C_sf"/>
</dbReference>
<gene>
    <name evidence="5 8" type="primary">mutL</name>
    <name evidence="8" type="ORF">IAA31_00255</name>
</gene>
<evidence type="ECO:0000256" key="4">
    <source>
        <dbReference type="ARBA" id="ARBA00023204"/>
    </source>
</evidence>
<dbReference type="SUPFAM" id="SSF118116">
    <property type="entry name" value="DNA mismatch repair protein MutL"/>
    <property type="match status" value="1"/>
</dbReference>
<sequence>MPIHQLSVQLANQIAAGEVVERPSSVVKELLENAVDAGAHKIVLEVEGAGRLAVVVRDDGVGIAREELALALAPHATSKISTLEDLDAIATLGFRGEALASIASVSKLTLTSKPATQEDAFAVHTEGPAMEPVIVPAAHPNGTSVEVRELFFNTPARRRFLRSDRTEFMRIKDIWLRTALAHSDIAFELYQDGKLVHTIPAVDVTDNAGQRRRFAKLIGGQFVREAVDLAIKTPSLELSGLLLPPPPEYASVPENIYLFLNGRPLSDKLLTHALREAYTEVNGSRAAVRALLFLRCDPHAVDVNVHPRKDEVRFHEARVVHDCLVDAVVSTFRGQKMPAREEEHLPPPSLSPTQIANFNSMSAEIGQARSYAAQAGSQAKFNALINKMKQAPTPPTPPKEPAATPLFDPATLAPTQEVARTASTISRSLEQSKTKAQVGASTSNSAPVPTPVNSGSNLLAAAAVGDGAQLLDSPLPGVWLLKLRGRYFLVKTLTLQQALYAQDLMAKVAAGPLPAVSLTLPFTLRTDGALIRALKQCPQALERMGFKLKLKRESLDLLAIPQELKGSELVGNAGRALHLTAAGAKSISNGQCPQQLAQLLASCVTFLPLTSKAESAALLSKITDVTALAAMAGVSELMIDKWAHDLLGGA</sequence>
<dbReference type="GO" id="GO:0032300">
    <property type="term" value="C:mismatch repair complex"/>
    <property type="evidence" value="ECO:0007669"/>
    <property type="project" value="InterPro"/>
</dbReference>
<dbReference type="GO" id="GO:0140664">
    <property type="term" value="F:ATP-dependent DNA damage sensor activity"/>
    <property type="evidence" value="ECO:0007669"/>
    <property type="project" value="InterPro"/>
</dbReference>
<name>A0A9E2KM40_9GAMM</name>
<comment type="caution">
    <text evidence="8">The sequence shown here is derived from an EMBL/GenBank/DDBJ whole genome shotgun (WGS) entry which is preliminary data.</text>
</comment>
<dbReference type="InterPro" id="IPR013507">
    <property type="entry name" value="DNA_mismatch_S5_2-like"/>
</dbReference>
<dbReference type="InterPro" id="IPR020568">
    <property type="entry name" value="Ribosomal_Su5_D2-typ_SF"/>
</dbReference>
<evidence type="ECO:0000256" key="2">
    <source>
        <dbReference type="ARBA" id="ARBA00021975"/>
    </source>
</evidence>
<dbReference type="Gene3D" id="3.30.565.10">
    <property type="entry name" value="Histidine kinase-like ATPase, C-terminal domain"/>
    <property type="match status" value="1"/>
</dbReference>
<dbReference type="GO" id="GO:0004519">
    <property type="term" value="F:endonuclease activity"/>
    <property type="evidence" value="ECO:0007669"/>
    <property type="project" value="UniProtKB-KW"/>
</dbReference>
<dbReference type="GO" id="GO:0030983">
    <property type="term" value="F:mismatched DNA binding"/>
    <property type="evidence" value="ECO:0007669"/>
    <property type="project" value="InterPro"/>
</dbReference>
<dbReference type="SUPFAM" id="SSF54211">
    <property type="entry name" value="Ribosomal protein S5 domain 2-like"/>
    <property type="match status" value="1"/>
</dbReference>
<feature type="domain" description="DNA mismatch repair protein S5" evidence="7">
    <location>
        <begin position="214"/>
        <end position="333"/>
    </location>
</feature>
<dbReference type="Pfam" id="PF01119">
    <property type="entry name" value="DNA_mis_repair"/>
    <property type="match status" value="1"/>
</dbReference>
<keyword evidence="8" id="KW-0378">Hydrolase</keyword>
<dbReference type="CDD" id="cd16926">
    <property type="entry name" value="HATPase_MutL-MLH-PMS-like"/>
    <property type="match status" value="1"/>
</dbReference>
<evidence type="ECO:0000256" key="5">
    <source>
        <dbReference type="HAMAP-Rule" id="MF_00149"/>
    </source>
</evidence>
<feature type="region of interest" description="Disordered" evidence="6">
    <location>
        <begin position="420"/>
        <end position="449"/>
    </location>
</feature>
<accession>A0A9E2KM40</accession>
<dbReference type="HAMAP" id="MF_00149">
    <property type="entry name" value="DNA_mis_repair"/>
    <property type="match status" value="1"/>
</dbReference>
<dbReference type="InterPro" id="IPR038973">
    <property type="entry name" value="MutL/Mlh/Pms-like"/>
</dbReference>
<keyword evidence="4 5" id="KW-0234">DNA repair</keyword>
<dbReference type="Proteomes" id="UP000824150">
    <property type="component" value="Unassembled WGS sequence"/>
</dbReference>
<keyword evidence="8" id="KW-0255">Endonuclease</keyword>
<dbReference type="Gene3D" id="3.30.230.10">
    <property type="match status" value="1"/>
</dbReference>
<evidence type="ECO:0000256" key="1">
    <source>
        <dbReference type="ARBA" id="ARBA00006082"/>
    </source>
</evidence>
<dbReference type="FunFam" id="3.30.565.10:FF:000003">
    <property type="entry name" value="DNA mismatch repair endonuclease MutL"/>
    <property type="match status" value="1"/>
</dbReference>
<dbReference type="NCBIfam" id="TIGR00585">
    <property type="entry name" value="mutl"/>
    <property type="match status" value="1"/>
</dbReference>
<comment type="function">
    <text evidence="5">This protein is involved in the repair of mismatches in DNA. It is required for dam-dependent methyl-directed DNA mismatch repair. May act as a 'molecular matchmaker', a protein that promotes the formation of a stable complex between two or more DNA-binding proteins in an ATP-dependent manner without itself being part of a final effector complex.</text>
</comment>
<dbReference type="PANTHER" id="PTHR10073:SF12">
    <property type="entry name" value="DNA MISMATCH REPAIR PROTEIN MLH1"/>
    <property type="match status" value="1"/>
</dbReference>
<dbReference type="GO" id="GO:0005524">
    <property type="term" value="F:ATP binding"/>
    <property type="evidence" value="ECO:0007669"/>
    <property type="project" value="InterPro"/>
</dbReference>
<dbReference type="InterPro" id="IPR036890">
    <property type="entry name" value="HATPase_C_sf"/>
</dbReference>
<feature type="compositionally biased region" description="Polar residues" evidence="6">
    <location>
        <begin position="421"/>
        <end position="449"/>
    </location>
</feature>
<dbReference type="InterPro" id="IPR002099">
    <property type="entry name" value="MutL/Mlh/PMS"/>
</dbReference>
<keyword evidence="8" id="KW-0540">Nuclease</keyword>
<dbReference type="InterPro" id="IPR014762">
    <property type="entry name" value="DNA_mismatch_repair_CS"/>
</dbReference>
<feature type="region of interest" description="Disordered" evidence="6">
    <location>
        <begin position="388"/>
        <end position="407"/>
    </location>
</feature>
<protein>
    <recommendedName>
        <fullName evidence="2 5">DNA mismatch repair protein MutL</fullName>
    </recommendedName>
</protein>
<proteinExistence type="inferred from homology"/>
<dbReference type="CDD" id="cd00782">
    <property type="entry name" value="MutL_Trans"/>
    <property type="match status" value="1"/>
</dbReference>
<evidence type="ECO:0000313" key="8">
    <source>
        <dbReference type="EMBL" id="MBU3825915.1"/>
    </source>
</evidence>
<dbReference type="SUPFAM" id="SSF55874">
    <property type="entry name" value="ATPase domain of HSP90 chaperone/DNA topoisomerase II/histidine kinase"/>
    <property type="match status" value="1"/>
</dbReference>
<dbReference type="InterPro" id="IPR020667">
    <property type="entry name" value="DNA_mismatch_repair_MutL"/>
</dbReference>
<dbReference type="EMBL" id="JAHLFG010000002">
    <property type="protein sequence ID" value="MBU3825915.1"/>
    <property type="molecule type" value="Genomic_DNA"/>
</dbReference>
<evidence type="ECO:0000313" key="9">
    <source>
        <dbReference type="Proteomes" id="UP000824150"/>
    </source>
</evidence>
<reference evidence="8" key="2">
    <citation type="submission" date="2021-04" db="EMBL/GenBank/DDBJ databases">
        <authorList>
            <person name="Gilroy R."/>
        </authorList>
    </citation>
    <scope>NUCLEOTIDE SEQUENCE</scope>
    <source>
        <strain evidence="8">687</strain>
    </source>
</reference>
<evidence type="ECO:0000256" key="6">
    <source>
        <dbReference type="SAM" id="MobiDB-lite"/>
    </source>
</evidence>
<keyword evidence="3 5" id="KW-0227">DNA damage</keyword>
<dbReference type="PANTHER" id="PTHR10073">
    <property type="entry name" value="DNA MISMATCH REPAIR PROTEIN MLH, PMS, MUTL"/>
    <property type="match status" value="1"/>
</dbReference>
<dbReference type="SMART" id="SM01340">
    <property type="entry name" value="DNA_mis_repair"/>
    <property type="match status" value="1"/>
</dbReference>
<comment type="similarity">
    <text evidence="1 5">Belongs to the DNA mismatch repair MutL/HexB family.</text>
</comment>
<dbReference type="PROSITE" id="PS00058">
    <property type="entry name" value="DNA_MISMATCH_REPAIR_1"/>
    <property type="match status" value="1"/>
</dbReference>
<evidence type="ECO:0000256" key="3">
    <source>
        <dbReference type="ARBA" id="ARBA00022763"/>
    </source>
</evidence>
<reference evidence="8" key="1">
    <citation type="journal article" date="2021" name="PeerJ">
        <title>Extensive microbial diversity within the chicken gut microbiome revealed by metagenomics and culture.</title>
        <authorList>
            <person name="Gilroy R."/>
            <person name="Ravi A."/>
            <person name="Getino M."/>
            <person name="Pursley I."/>
            <person name="Horton D.L."/>
            <person name="Alikhan N.F."/>
            <person name="Baker D."/>
            <person name="Gharbi K."/>
            <person name="Hall N."/>
            <person name="Watson M."/>
            <person name="Adriaenssens E.M."/>
            <person name="Foster-Nyarko E."/>
            <person name="Jarju S."/>
            <person name="Secka A."/>
            <person name="Antonio M."/>
            <person name="Oren A."/>
            <person name="Chaudhuri R.R."/>
            <person name="La Ragione R."/>
            <person name="Hildebrand F."/>
            <person name="Pallen M.J."/>
        </authorList>
    </citation>
    <scope>NUCLEOTIDE SEQUENCE</scope>
    <source>
        <strain evidence="8">687</strain>
    </source>
</reference>